<keyword evidence="7" id="KW-0547">Nucleotide-binding</keyword>
<dbReference type="GO" id="GO:0046872">
    <property type="term" value="F:metal ion binding"/>
    <property type="evidence" value="ECO:0007669"/>
    <property type="project" value="UniProtKB-KW"/>
</dbReference>
<accession>A0A4U7JBN1</accession>
<gene>
    <name evidence="14 15" type="primary">purD</name>
    <name evidence="15" type="ORF">EHE19_013325</name>
</gene>
<comment type="cofactor">
    <cofactor evidence="1">
        <name>Mn(2+)</name>
        <dbReference type="ChEBI" id="CHEBI:29035"/>
    </cofactor>
</comment>
<evidence type="ECO:0000256" key="1">
    <source>
        <dbReference type="ARBA" id="ARBA00001936"/>
    </source>
</evidence>
<dbReference type="Gene3D" id="3.90.600.10">
    <property type="entry name" value="Phosphoribosylglycinamide synthetase, C-terminal domain"/>
    <property type="match status" value="1"/>
</dbReference>
<evidence type="ECO:0000256" key="5">
    <source>
        <dbReference type="ARBA" id="ARBA00022598"/>
    </source>
</evidence>
<dbReference type="InterPro" id="IPR011761">
    <property type="entry name" value="ATP-grasp"/>
</dbReference>
<evidence type="ECO:0000256" key="14">
    <source>
        <dbReference type="HAMAP-Rule" id="MF_00138"/>
    </source>
</evidence>
<dbReference type="SUPFAM" id="SSF51246">
    <property type="entry name" value="Rudiment single hybrid motif"/>
    <property type="match status" value="1"/>
</dbReference>
<dbReference type="Gene3D" id="3.30.1490.20">
    <property type="entry name" value="ATP-grasp fold, A domain"/>
    <property type="match status" value="1"/>
</dbReference>
<comment type="similarity">
    <text evidence="11 14">Belongs to the GARS family.</text>
</comment>
<dbReference type="InterPro" id="IPR000115">
    <property type="entry name" value="PRibGlycinamide_synth"/>
</dbReference>
<dbReference type="NCBIfam" id="TIGR00877">
    <property type="entry name" value="purD"/>
    <property type="match status" value="1"/>
</dbReference>
<protein>
    <recommendedName>
        <fullName evidence="4 14">Phosphoribosylamine--glycine ligase</fullName>
        <ecNumber evidence="4 14">6.3.4.13</ecNumber>
    </recommendedName>
    <alternativeName>
        <fullName evidence="14">GARS</fullName>
    </alternativeName>
    <alternativeName>
        <fullName evidence="12 14">Glycinamide ribonucleotide synthetase</fullName>
    </alternativeName>
    <alternativeName>
        <fullName evidence="13 14">Phosphoribosylglycinamide synthetase</fullName>
    </alternativeName>
</protein>
<dbReference type="Gene3D" id="3.30.470.20">
    <property type="entry name" value="ATP-grasp fold, B domain"/>
    <property type="match status" value="1"/>
</dbReference>
<comment type="cofactor">
    <cofactor evidence="2">
        <name>Mg(2+)</name>
        <dbReference type="ChEBI" id="CHEBI:18420"/>
    </cofactor>
</comment>
<keyword evidence="6" id="KW-0479">Metal-binding</keyword>
<dbReference type="InterPro" id="IPR020560">
    <property type="entry name" value="PRibGlycinamide_synth_C-dom"/>
</dbReference>
<dbReference type="InterPro" id="IPR016185">
    <property type="entry name" value="PreATP-grasp_dom_sf"/>
</dbReference>
<dbReference type="FunFam" id="3.90.600.10:FF:000001">
    <property type="entry name" value="Trifunctional purine biosynthetic protein adenosine-3"/>
    <property type="match status" value="1"/>
</dbReference>
<dbReference type="PROSITE" id="PS00184">
    <property type="entry name" value="GARS"/>
    <property type="match status" value="1"/>
</dbReference>
<dbReference type="Proteomes" id="UP000306409">
    <property type="component" value="Chromosome"/>
</dbReference>
<dbReference type="GO" id="GO:0006189">
    <property type="term" value="P:'de novo' IMP biosynthetic process"/>
    <property type="evidence" value="ECO:0007669"/>
    <property type="project" value="UniProtKB-UniRule"/>
</dbReference>
<dbReference type="RefSeq" id="WP_137698343.1">
    <property type="nucleotide sequence ID" value="NZ_CP061336.1"/>
</dbReference>
<dbReference type="InterPro" id="IPR013815">
    <property type="entry name" value="ATP_grasp_subdomain_1"/>
</dbReference>
<dbReference type="InterPro" id="IPR011054">
    <property type="entry name" value="Rudment_hybrid_motif"/>
</dbReference>
<dbReference type="GO" id="GO:0005524">
    <property type="term" value="F:ATP binding"/>
    <property type="evidence" value="ECO:0007669"/>
    <property type="project" value="UniProtKB-UniRule"/>
</dbReference>
<evidence type="ECO:0000313" key="16">
    <source>
        <dbReference type="Proteomes" id="UP000306409"/>
    </source>
</evidence>
<keyword evidence="10" id="KW-0464">Manganese</keyword>
<dbReference type="SMART" id="SM01209">
    <property type="entry name" value="GARS_A"/>
    <property type="match status" value="1"/>
</dbReference>
<comment type="pathway">
    <text evidence="3 14">Purine metabolism; IMP biosynthesis via de novo pathway; N(1)-(5-phospho-D-ribosyl)glycinamide from 5-phospho-alpha-D-ribose 1-diphosphate: step 2/2.</text>
</comment>
<dbReference type="PROSITE" id="PS50975">
    <property type="entry name" value="ATP_GRASP"/>
    <property type="match status" value="1"/>
</dbReference>
<dbReference type="InterPro" id="IPR020561">
    <property type="entry name" value="PRibGlycinamid_synth_ATP-grasp"/>
</dbReference>
<keyword evidence="8 14" id="KW-0658">Purine biosynthesis</keyword>
<dbReference type="InterPro" id="IPR037123">
    <property type="entry name" value="PRibGlycinamide_synth_C_sf"/>
</dbReference>
<dbReference type="EC" id="6.3.4.13" evidence="4 14"/>
<dbReference type="FunFam" id="3.30.470.20:FF:000018">
    <property type="entry name" value="Trifunctional purine biosynthetic protein adenosine-3"/>
    <property type="match status" value="1"/>
</dbReference>
<dbReference type="GO" id="GO:0004637">
    <property type="term" value="F:phosphoribosylamine-glycine ligase activity"/>
    <property type="evidence" value="ECO:0007669"/>
    <property type="project" value="UniProtKB-UniRule"/>
</dbReference>
<evidence type="ECO:0000256" key="3">
    <source>
        <dbReference type="ARBA" id="ARBA00005174"/>
    </source>
</evidence>
<dbReference type="SUPFAM" id="SSF56059">
    <property type="entry name" value="Glutathione synthetase ATP-binding domain-like"/>
    <property type="match status" value="1"/>
</dbReference>
<evidence type="ECO:0000256" key="6">
    <source>
        <dbReference type="ARBA" id="ARBA00022723"/>
    </source>
</evidence>
<evidence type="ECO:0000256" key="2">
    <source>
        <dbReference type="ARBA" id="ARBA00001946"/>
    </source>
</evidence>
<evidence type="ECO:0000256" key="13">
    <source>
        <dbReference type="ARBA" id="ARBA00042864"/>
    </source>
</evidence>
<evidence type="ECO:0000256" key="4">
    <source>
        <dbReference type="ARBA" id="ARBA00013255"/>
    </source>
</evidence>
<proteinExistence type="inferred from homology"/>
<dbReference type="InterPro" id="IPR020559">
    <property type="entry name" value="PRibGlycinamide_synth_CS"/>
</dbReference>
<keyword evidence="16" id="KW-1185">Reference proteome</keyword>
<dbReference type="SUPFAM" id="SSF52440">
    <property type="entry name" value="PreATP-grasp domain"/>
    <property type="match status" value="1"/>
</dbReference>
<dbReference type="KEGG" id="rher:EHE19_013325"/>
<reference evidence="15 16" key="1">
    <citation type="submission" date="2020-09" db="EMBL/GenBank/DDBJ databases">
        <title>Characterization and genome sequencing of Ruminiclostridium sp. nov. MA18.</title>
        <authorList>
            <person name="Rettenmaier R."/>
            <person name="Kowollik M.-L."/>
            <person name="Liebl W."/>
            <person name="Zverlov V."/>
        </authorList>
    </citation>
    <scope>NUCLEOTIDE SEQUENCE [LARGE SCALE GENOMIC DNA]</scope>
    <source>
        <strain evidence="15 16">MA18</strain>
    </source>
</reference>
<dbReference type="Pfam" id="PF02843">
    <property type="entry name" value="GARS_C"/>
    <property type="match status" value="1"/>
</dbReference>
<dbReference type="FunFam" id="3.30.1490.20:FF:000006">
    <property type="entry name" value="phosphoribosylamine--glycine ligase, chloroplastic-like"/>
    <property type="match status" value="1"/>
</dbReference>
<dbReference type="HAMAP" id="MF_00138">
    <property type="entry name" value="GARS"/>
    <property type="match status" value="1"/>
</dbReference>
<dbReference type="PANTHER" id="PTHR43472">
    <property type="entry name" value="PHOSPHORIBOSYLAMINE--GLYCINE LIGASE"/>
    <property type="match status" value="1"/>
</dbReference>
<keyword evidence="9" id="KW-0067">ATP-binding</keyword>
<evidence type="ECO:0000313" key="15">
    <source>
        <dbReference type="EMBL" id="QNU65869.1"/>
    </source>
</evidence>
<sequence length="419" mass="45063">MKVLVVGGGGREHTLVWKLSQSPKVSELNCAPGNGGISKLATCVDIKATDIDGIVNYSKENKMDLVVVAPDDPLAAGMVDKLNEAGIRAFGPVKDAAIIEGSKAFAKNLMKKYNIPTADYNVFENCSDALRYIDECGAPIVVKADGLALGKGVIIAKAVEEAKAAVNGMMNDKLFGNAGNKVVIEEFIEGPEVSILAFTDGKTIVPMVSSQDHKRVFDNDQGPNTGGMGTFSPSPLYDEKLADYCMKEIFVPTIEAMNKEGRKFKGVLYFGLMITKDGPKVLEYNARFGDPETQVVIPRLKTDLLEIFEAIIDEKLADINIEWDDNAAVCVVAASGGYPGKYPTGLEIKGLDAAQADSSTIVFHAGTSYNDGKFYTAGGRVLGVTAVEKTMDMAINKAYAGIEKISFEGMHYRKDIGRK</sequence>
<keyword evidence="5 14" id="KW-0436">Ligase</keyword>
<dbReference type="OrthoDB" id="9807240at2"/>
<evidence type="ECO:0000256" key="12">
    <source>
        <dbReference type="ARBA" id="ARBA00042242"/>
    </source>
</evidence>
<evidence type="ECO:0000256" key="7">
    <source>
        <dbReference type="ARBA" id="ARBA00022741"/>
    </source>
</evidence>
<evidence type="ECO:0000256" key="9">
    <source>
        <dbReference type="ARBA" id="ARBA00022840"/>
    </source>
</evidence>
<dbReference type="Pfam" id="PF02844">
    <property type="entry name" value="GARS_N"/>
    <property type="match status" value="1"/>
</dbReference>
<name>A0A4U7JBN1_9FIRM</name>
<dbReference type="InterPro" id="IPR020562">
    <property type="entry name" value="PRibGlycinamide_synth_N"/>
</dbReference>
<comment type="catalytic activity">
    <reaction evidence="14">
        <text>5-phospho-beta-D-ribosylamine + glycine + ATP = N(1)-(5-phospho-beta-D-ribosyl)glycinamide + ADP + phosphate + H(+)</text>
        <dbReference type="Rhea" id="RHEA:17453"/>
        <dbReference type="ChEBI" id="CHEBI:15378"/>
        <dbReference type="ChEBI" id="CHEBI:30616"/>
        <dbReference type="ChEBI" id="CHEBI:43474"/>
        <dbReference type="ChEBI" id="CHEBI:57305"/>
        <dbReference type="ChEBI" id="CHEBI:58681"/>
        <dbReference type="ChEBI" id="CHEBI:143788"/>
        <dbReference type="ChEBI" id="CHEBI:456216"/>
        <dbReference type="EC" id="6.3.4.13"/>
    </reaction>
</comment>
<evidence type="ECO:0000256" key="8">
    <source>
        <dbReference type="ARBA" id="ARBA00022755"/>
    </source>
</evidence>
<dbReference type="SMART" id="SM01210">
    <property type="entry name" value="GARS_C"/>
    <property type="match status" value="1"/>
</dbReference>
<evidence type="ECO:0000256" key="11">
    <source>
        <dbReference type="ARBA" id="ARBA00038345"/>
    </source>
</evidence>
<evidence type="ECO:0000256" key="10">
    <source>
        <dbReference type="ARBA" id="ARBA00023211"/>
    </source>
</evidence>
<dbReference type="AlphaFoldDB" id="A0A4U7JBN1"/>
<dbReference type="EMBL" id="CP061336">
    <property type="protein sequence ID" value="QNU65869.1"/>
    <property type="molecule type" value="Genomic_DNA"/>
</dbReference>
<dbReference type="Pfam" id="PF01071">
    <property type="entry name" value="GARS_A"/>
    <property type="match status" value="1"/>
</dbReference>
<organism evidence="15 16">
    <name type="scientific">Ruminiclostridium herbifermentans</name>
    <dbReference type="NCBI Taxonomy" id="2488810"/>
    <lineage>
        <taxon>Bacteria</taxon>
        <taxon>Bacillati</taxon>
        <taxon>Bacillota</taxon>
        <taxon>Clostridia</taxon>
        <taxon>Eubacteriales</taxon>
        <taxon>Oscillospiraceae</taxon>
        <taxon>Ruminiclostridium</taxon>
    </lineage>
</organism>
<dbReference type="GO" id="GO:0009113">
    <property type="term" value="P:purine nucleobase biosynthetic process"/>
    <property type="evidence" value="ECO:0007669"/>
    <property type="project" value="InterPro"/>
</dbReference>
<dbReference type="PANTHER" id="PTHR43472:SF1">
    <property type="entry name" value="PHOSPHORIBOSYLAMINE--GLYCINE LIGASE, CHLOROPLASTIC"/>
    <property type="match status" value="1"/>
</dbReference>
<dbReference type="UniPathway" id="UPA00074">
    <property type="reaction ID" value="UER00125"/>
</dbReference>
<dbReference type="Gene3D" id="3.40.50.20">
    <property type="match status" value="1"/>
</dbReference>